<evidence type="ECO:0000313" key="12">
    <source>
        <dbReference type="Proteomes" id="UP000504635"/>
    </source>
</evidence>
<keyword evidence="6" id="KW-0067">ATP-binding</keyword>
<dbReference type="KEGG" id="soy:115878542"/>
<feature type="transmembrane region" description="Helical" evidence="9">
    <location>
        <begin position="232"/>
        <end position="250"/>
    </location>
</feature>
<keyword evidence="8 9" id="KW-0472">Membrane</keyword>
<keyword evidence="7 9" id="KW-1133">Transmembrane helix</keyword>
<feature type="domain" description="ABC transmembrane type-1" evidence="11">
    <location>
        <begin position="97"/>
        <end position="367"/>
    </location>
</feature>
<feature type="transmembrane region" description="Helical" evidence="9">
    <location>
        <begin position="753"/>
        <end position="776"/>
    </location>
</feature>
<evidence type="ECO:0000259" key="10">
    <source>
        <dbReference type="PROSITE" id="PS50893"/>
    </source>
</evidence>
<dbReference type="InterPro" id="IPR017871">
    <property type="entry name" value="ABC_transporter-like_CS"/>
</dbReference>
<dbReference type="GO" id="GO:0016887">
    <property type="term" value="F:ATP hydrolysis activity"/>
    <property type="evidence" value="ECO:0007669"/>
    <property type="project" value="InterPro"/>
</dbReference>
<dbReference type="InterPro" id="IPR003439">
    <property type="entry name" value="ABC_transporter-like_ATP-bd"/>
</dbReference>
<dbReference type="FunFam" id="1.20.1560.10:FF:000006">
    <property type="entry name" value="ATP-binding cassette, sub-family C (CFTR/MRP), member 9"/>
    <property type="match status" value="1"/>
</dbReference>
<feature type="transmembrane region" description="Helical" evidence="9">
    <location>
        <begin position="692"/>
        <end position="712"/>
    </location>
</feature>
<dbReference type="GO" id="GO:0005524">
    <property type="term" value="F:ATP binding"/>
    <property type="evidence" value="ECO:0007669"/>
    <property type="project" value="UniProtKB-KW"/>
</dbReference>
<dbReference type="Gene3D" id="1.20.1560.10">
    <property type="entry name" value="ABC transporter type 1, transmembrane domain"/>
    <property type="match status" value="2"/>
</dbReference>
<evidence type="ECO:0000256" key="7">
    <source>
        <dbReference type="ARBA" id="ARBA00022989"/>
    </source>
</evidence>
<dbReference type="FunFam" id="3.40.50.300:FF:000973">
    <property type="entry name" value="Multidrug resistance-associated protein 4"/>
    <property type="match status" value="1"/>
</dbReference>
<keyword evidence="2" id="KW-0813">Transport</keyword>
<dbReference type="GO" id="GO:0016020">
    <property type="term" value="C:membrane"/>
    <property type="evidence" value="ECO:0007669"/>
    <property type="project" value="UniProtKB-SubCell"/>
</dbReference>
<dbReference type="InterPro" id="IPR003593">
    <property type="entry name" value="AAA+_ATPase"/>
</dbReference>
<dbReference type="InterPro" id="IPR027417">
    <property type="entry name" value="P-loop_NTPase"/>
</dbReference>
<reference evidence="13" key="1">
    <citation type="submission" date="2025-08" db="UniProtKB">
        <authorList>
            <consortium name="RefSeq"/>
        </authorList>
    </citation>
    <scope>IDENTIFICATION</scope>
    <source>
        <tissue evidence="13">Gonads</tissue>
    </source>
</reference>
<feature type="transmembrane region" description="Helical" evidence="9">
    <location>
        <begin position="207"/>
        <end position="226"/>
    </location>
</feature>
<dbReference type="PROSITE" id="PS50929">
    <property type="entry name" value="ABC_TM1F"/>
    <property type="match status" value="2"/>
</dbReference>
<evidence type="ECO:0000313" key="13">
    <source>
        <dbReference type="RefSeq" id="XP_030750962.1"/>
    </source>
</evidence>
<dbReference type="CDD" id="cd03250">
    <property type="entry name" value="ABCC_MRP_domain1"/>
    <property type="match status" value="1"/>
</dbReference>
<dbReference type="PANTHER" id="PTHR24223:SF448">
    <property type="entry name" value="FI20146P1-RELATED"/>
    <property type="match status" value="1"/>
</dbReference>
<dbReference type="InParanoid" id="A0A6J2XI35"/>
<feature type="domain" description="ABC transporter" evidence="10">
    <location>
        <begin position="407"/>
        <end position="628"/>
    </location>
</feature>
<keyword evidence="4" id="KW-0677">Repeat</keyword>
<name>A0A6J2XI35_SITOR</name>
<dbReference type="OrthoDB" id="6500128at2759"/>
<dbReference type="SUPFAM" id="SSF52540">
    <property type="entry name" value="P-loop containing nucleoside triphosphate hydrolases"/>
    <property type="match status" value="2"/>
</dbReference>
<dbReference type="Gene3D" id="3.40.50.300">
    <property type="entry name" value="P-loop containing nucleotide triphosphate hydrolases"/>
    <property type="match status" value="2"/>
</dbReference>
<proteinExistence type="predicted"/>
<protein>
    <submittedName>
        <fullName evidence="13">Multidrug resistance-associated protein 4-like isoform X1</fullName>
    </submittedName>
</protein>
<dbReference type="Pfam" id="PF00005">
    <property type="entry name" value="ABC_tran"/>
    <property type="match status" value="2"/>
</dbReference>
<feature type="domain" description="ABC transporter" evidence="10">
    <location>
        <begin position="1026"/>
        <end position="1253"/>
    </location>
</feature>
<evidence type="ECO:0000256" key="8">
    <source>
        <dbReference type="ARBA" id="ARBA00023136"/>
    </source>
</evidence>
<dbReference type="PANTHER" id="PTHR24223">
    <property type="entry name" value="ATP-BINDING CASSETTE SUB-FAMILY C"/>
    <property type="match status" value="1"/>
</dbReference>
<evidence type="ECO:0000256" key="9">
    <source>
        <dbReference type="SAM" id="Phobius"/>
    </source>
</evidence>
<keyword evidence="5" id="KW-0547">Nucleotide-binding</keyword>
<dbReference type="SMART" id="SM00382">
    <property type="entry name" value="AAA"/>
    <property type="match status" value="2"/>
</dbReference>
<dbReference type="InterPro" id="IPR036640">
    <property type="entry name" value="ABC1_TM_sf"/>
</dbReference>
<evidence type="ECO:0000256" key="3">
    <source>
        <dbReference type="ARBA" id="ARBA00022692"/>
    </source>
</evidence>
<dbReference type="SUPFAM" id="SSF90123">
    <property type="entry name" value="ABC transporter transmembrane region"/>
    <property type="match status" value="2"/>
</dbReference>
<evidence type="ECO:0000256" key="4">
    <source>
        <dbReference type="ARBA" id="ARBA00022737"/>
    </source>
</evidence>
<dbReference type="AlphaFoldDB" id="A0A6J2XI35"/>
<dbReference type="CDD" id="cd18579">
    <property type="entry name" value="ABC_6TM_ABCC_D1"/>
    <property type="match status" value="1"/>
</dbReference>
<feature type="transmembrane region" description="Helical" evidence="9">
    <location>
        <begin position="933"/>
        <end position="953"/>
    </location>
</feature>
<dbReference type="CDD" id="cd18580">
    <property type="entry name" value="ABC_6TM_ABCC_D2"/>
    <property type="match status" value="1"/>
</dbReference>
<evidence type="ECO:0000259" key="11">
    <source>
        <dbReference type="PROSITE" id="PS50929"/>
    </source>
</evidence>
<dbReference type="InterPro" id="IPR050173">
    <property type="entry name" value="ABC_transporter_C-like"/>
</dbReference>
<feature type="transmembrane region" description="Helical" evidence="9">
    <location>
        <begin position="308"/>
        <end position="337"/>
    </location>
</feature>
<evidence type="ECO:0000256" key="6">
    <source>
        <dbReference type="ARBA" id="ARBA00022840"/>
    </source>
</evidence>
<dbReference type="InterPro" id="IPR011527">
    <property type="entry name" value="ABC1_TM_dom"/>
</dbReference>
<dbReference type="PROSITE" id="PS00211">
    <property type="entry name" value="ABC_TRANSPORTER_1"/>
    <property type="match status" value="2"/>
</dbReference>
<dbReference type="RefSeq" id="XP_030750962.1">
    <property type="nucleotide sequence ID" value="XM_030895102.1"/>
</dbReference>
<evidence type="ECO:0000256" key="2">
    <source>
        <dbReference type="ARBA" id="ARBA00022448"/>
    </source>
</evidence>
<organism evidence="12 13">
    <name type="scientific">Sitophilus oryzae</name>
    <name type="common">Rice weevil</name>
    <name type="synonym">Curculio oryzae</name>
    <dbReference type="NCBI Taxonomy" id="7048"/>
    <lineage>
        <taxon>Eukaryota</taxon>
        <taxon>Metazoa</taxon>
        <taxon>Ecdysozoa</taxon>
        <taxon>Arthropoda</taxon>
        <taxon>Hexapoda</taxon>
        <taxon>Insecta</taxon>
        <taxon>Pterygota</taxon>
        <taxon>Neoptera</taxon>
        <taxon>Endopterygota</taxon>
        <taxon>Coleoptera</taxon>
        <taxon>Polyphaga</taxon>
        <taxon>Cucujiformia</taxon>
        <taxon>Curculionidae</taxon>
        <taxon>Dryophthorinae</taxon>
        <taxon>Sitophilus</taxon>
    </lineage>
</organism>
<dbReference type="Proteomes" id="UP000504635">
    <property type="component" value="Unplaced"/>
</dbReference>
<dbReference type="FunFam" id="3.40.50.300:FF:000163">
    <property type="entry name" value="Multidrug resistance-associated protein member 4"/>
    <property type="match status" value="1"/>
</dbReference>
<keyword evidence="12" id="KW-1185">Reference proteome</keyword>
<feature type="transmembrane region" description="Helical" evidence="9">
    <location>
        <begin position="130"/>
        <end position="147"/>
    </location>
</feature>
<gene>
    <name evidence="13" type="primary">LOC115878542</name>
</gene>
<comment type="subcellular location">
    <subcellularLocation>
        <location evidence="1">Membrane</location>
        <topology evidence="1">Multi-pass membrane protein</topology>
    </subcellularLocation>
</comment>
<evidence type="ECO:0000256" key="5">
    <source>
        <dbReference type="ARBA" id="ARBA00022741"/>
    </source>
</evidence>
<feature type="transmembrane region" description="Helical" evidence="9">
    <location>
        <begin position="89"/>
        <end position="110"/>
    </location>
</feature>
<dbReference type="GO" id="GO:0140359">
    <property type="term" value="F:ABC-type transporter activity"/>
    <property type="evidence" value="ECO:0007669"/>
    <property type="project" value="InterPro"/>
</dbReference>
<dbReference type="InterPro" id="IPR044746">
    <property type="entry name" value="ABCC_6TM_D1"/>
</dbReference>
<dbReference type="GeneID" id="115878542"/>
<dbReference type="InterPro" id="IPR044726">
    <property type="entry name" value="ABCC_6TM_D2"/>
</dbReference>
<sequence length="1258" mass="143188">MDYVKIVKNNENPRKSANFFSVITFFYNFTILNKGRKKDLDEKDVYNVLPQFSAEELGDDLEKQWENDKKTHKIPSLWRCIWKSFGWTYIVYGILQLIFGVFIIFVQPMVFGKFVAYFQPEQKSITSRDALLYASGIIGLKLLQILFENNLAQLVTEYSMKIRTAVSSLIFRKALKISPLELSNISIGKIVTLLAKDVYSIDGGVTFLKDTVIGVLYILVVTYTLYQKVGVSSFPATGVILVLIPLQLYLGKKTTLSRIETAKRTDERFRLIQETLNAVKTIKMYVWENYFEKLIGIARLKETDKLKVVYYLKSIIVILGASTLNLSFYVLLISYIARGYPLKAEVIYFVQQSLFTLRAYIAMSIPLGIGQTADMIGSMRRIQQFLESKEYHRENITMPSPNEHPVVYLNQVSVTFKKKQILKSVSLNIKEGLILITGNNGSGKSSLLKTILGEYPVSNGEKKVTGSISYAPEEPWLFPSTIKQNILFGQAFDKKRYEEVLSVCALTYDINQFEKGDYTIVGDKGINLSKGQQARVTLARAIYRNSDVYLLDDCLSSLDNHVNKHIFEKCIKGYLKDKICILISNNLSNINSVPTGNILLIENGSTLTLEQQAGALDKRITYYIDEETERFKRESYLLDDFEESDDEVDETDTLLQNKKVADREINLYHETKKEGGVLWSNYVRYFKFIGGYFRIGLLFVIFISSQACLSYSEKIISLWVNLEPKVTKMLENNQTNSTEYLGIVGQRNTYLNIYSMMIIGIFVFFMLRAFTTFTFCMNGAKKMHRAVVKAMLNTNMYFFDTHFIGNIINRLSKDFHSIDEYMPFLVLEYIRSIFSVLGVLILVGTVNISFFIPAGLLLVKLYFVQKFYLPTSRSLRRLESSTRSPIIGYLNSTLEGVAIARASQKEGLLKIEFDGHQDLYTSVFYMNQTTGKFFGLILDFFGIFFVVGIMAKITFFGEHLGAGDVGLAISQAMMLSGVLQYIIRQLTEIESVMTAIERVLEYADVELEPKTGRVLEIANWPIEGNIVYKNLTLKYKNDDNIVLKDLSFDILGKTKIGIVGRTGAGKSSIISTLFRLYDYEGNIFIDNENIKTLSLEYLRSIISIIPQDPVLFSGSIRSNIDPLSKYTDTAIWAVLAKVHAKHLVKDLNQNVTDCNYSSGQKQLFCLARALIRGNKIVVMDEATANLDPETDKLLQESVRQCFEECTVIIIAHRLNSVMKCDKVLVLDAGQIVEFDEPEVLLKNRNGFLYKMVRDEGPL</sequence>
<dbReference type="CDD" id="cd03244">
    <property type="entry name" value="ABCC_MRP_domain2"/>
    <property type="match status" value="1"/>
</dbReference>
<dbReference type="Pfam" id="PF00664">
    <property type="entry name" value="ABC_membrane"/>
    <property type="match status" value="2"/>
</dbReference>
<dbReference type="PROSITE" id="PS50893">
    <property type="entry name" value="ABC_TRANSPORTER_2"/>
    <property type="match status" value="2"/>
</dbReference>
<accession>A0A6J2XI35</accession>
<dbReference type="FunFam" id="1.20.1560.10:FF:000013">
    <property type="entry name" value="ABC transporter C family member 2"/>
    <property type="match status" value="1"/>
</dbReference>
<evidence type="ECO:0000256" key="1">
    <source>
        <dbReference type="ARBA" id="ARBA00004141"/>
    </source>
</evidence>
<feature type="domain" description="ABC transmembrane type-1" evidence="11">
    <location>
        <begin position="753"/>
        <end position="991"/>
    </location>
</feature>
<keyword evidence="3 9" id="KW-0812">Transmembrane</keyword>